<accession>A3ZR66</accession>
<protein>
    <submittedName>
        <fullName evidence="2">Uncharacterized protein</fullName>
    </submittedName>
</protein>
<name>A3ZR66_9BACT</name>
<feature type="compositionally biased region" description="Pro residues" evidence="1">
    <location>
        <begin position="128"/>
        <end position="145"/>
    </location>
</feature>
<evidence type="ECO:0000313" key="2">
    <source>
        <dbReference type="EMBL" id="EAQ81159.1"/>
    </source>
</evidence>
<organism evidence="2 3">
    <name type="scientific">Blastopirellula marina DSM 3645</name>
    <dbReference type="NCBI Taxonomy" id="314230"/>
    <lineage>
        <taxon>Bacteria</taxon>
        <taxon>Pseudomonadati</taxon>
        <taxon>Planctomycetota</taxon>
        <taxon>Planctomycetia</taxon>
        <taxon>Pirellulales</taxon>
        <taxon>Pirellulaceae</taxon>
        <taxon>Blastopirellula</taxon>
    </lineage>
</organism>
<feature type="region of interest" description="Disordered" evidence="1">
    <location>
        <begin position="104"/>
        <end position="145"/>
    </location>
</feature>
<dbReference type="EMBL" id="AANZ01000006">
    <property type="protein sequence ID" value="EAQ81159.1"/>
    <property type="molecule type" value="Genomic_DNA"/>
</dbReference>
<reference evidence="2 3" key="1">
    <citation type="submission" date="2006-02" db="EMBL/GenBank/DDBJ databases">
        <authorList>
            <person name="Amann R."/>
            <person name="Ferriera S."/>
            <person name="Johnson J."/>
            <person name="Kravitz S."/>
            <person name="Halpern A."/>
            <person name="Remington K."/>
            <person name="Beeson K."/>
            <person name="Tran B."/>
            <person name="Rogers Y.-H."/>
            <person name="Friedman R."/>
            <person name="Venter J.C."/>
        </authorList>
    </citation>
    <scope>NUCLEOTIDE SEQUENCE [LARGE SCALE GENOMIC DNA]</scope>
    <source>
        <strain evidence="2 3">DSM 3645</strain>
    </source>
</reference>
<comment type="caution">
    <text evidence="2">The sequence shown here is derived from an EMBL/GenBank/DDBJ whole genome shotgun (WGS) entry which is preliminary data.</text>
</comment>
<dbReference type="HOGENOM" id="CLU_1783137_0_0_0"/>
<dbReference type="Proteomes" id="UP000004358">
    <property type="component" value="Unassembled WGS sequence"/>
</dbReference>
<gene>
    <name evidence="2" type="ORF">DSM3645_21347</name>
</gene>
<proteinExistence type="predicted"/>
<dbReference type="RefSeq" id="WP_002652169.1">
    <property type="nucleotide sequence ID" value="NZ_CH672376.1"/>
</dbReference>
<evidence type="ECO:0000256" key="1">
    <source>
        <dbReference type="SAM" id="MobiDB-lite"/>
    </source>
</evidence>
<dbReference type="AlphaFoldDB" id="A3ZR66"/>
<sequence length="145" mass="15564">MFGRLLLELPGREISGRPLPGVPEPGRLLLPSEGRLLPSDERSNVGSEFCRLEVVGRLALGRLETAGRLTEGRLLLLGKRVEGRLGEGRLADGRLIEGLRPAPPELALARDPPPKLPLGRALGRPAFMCPPPPPPPPPLMRAPPP</sequence>
<evidence type="ECO:0000313" key="3">
    <source>
        <dbReference type="Proteomes" id="UP000004358"/>
    </source>
</evidence>